<proteinExistence type="predicted"/>
<dbReference type="Proteomes" id="UP000054270">
    <property type="component" value="Unassembled WGS sequence"/>
</dbReference>
<evidence type="ECO:0000313" key="1">
    <source>
        <dbReference type="EMBL" id="KJA19509.1"/>
    </source>
</evidence>
<gene>
    <name evidence="1" type="ORF">HYPSUDRAFT_44276</name>
</gene>
<organism evidence="1 2">
    <name type="scientific">Hypholoma sublateritium (strain FD-334 SS-4)</name>
    <dbReference type="NCBI Taxonomy" id="945553"/>
    <lineage>
        <taxon>Eukaryota</taxon>
        <taxon>Fungi</taxon>
        <taxon>Dikarya</taxon>
        <taxon>Basidiomycota</taxon>
        <taxon>Agaricomycotina</taxon>
        <taxon>Agaricomycetes</taxon>
        <taxon>Agaricomycetidae</taxon>
        <taxon>Agaricales</taxon>
        <taxon>Agaricineae</taxon>
        <taxon>Strophariaceae</taxon>
        <taxon>Hypholoma</taxon>
    </lineage>
</organism>
<keyword evidence="2" id="KW-1185">Reference proteome</keyword>
<protein>
    <recommendedName>
        <fullName evidence="3">F-box domain-containing protein</fullName>
    </recommendedName>
</protein>
<evidence type="ECO:0008006" key="3">
    <source>
        <dbReference type="Google" id="ProtNLM"/>
    </source>
</evidence>
<dbReference type="AlphaFoldDB" id="A0A0D2NKU9"/>
<dbReference type="OrthoDB" id="3156934at2759"/>
<reference evidence="2" key="1">
    <citation type="submission" date="2014-04" db="EMBL/GenBank/DDBJ databases">
        <title>Evolutionary Origins and Diversification of the Mycorrhizal Mutualists.</title>
        <authorList>
            <consortium name="DOE Joint Genome Institute"/>
            <consortium name="Mycorrhizal Genomics Consortium"/>
            <person name="Kohler A."/>
            <person name="Kuo A."/>
            <person name="Nagy L.G."/>
            <person name="Floudas D."/>
            <person name="Copeland A."/>
            <person name="Barry K.W."/>
            <person name="Cichocki N."/>
            <person name="Veneault-Fourrey C."/>
            <person name="LaButti K."/>
            <person name="Lindquist E.A."/>
            <person name="Lipzen A."/>
            <person name="Lundell T."/>
            <person name="Morin E."/>
            <person name="Murat C."/>
            <person name="Riley R."/>
            <person name="Ohm R."/>
            <person name="Sun H."/>
            <person name="Tunlid A."/>
            <person name="Henrissat B."/>
            <person name="Grigoriev I.V."/>
            <person name="Hibbett D.S."/>
            <person name="Martin F."/>
        </authorList>
    </citation>
    <scope>NUCLEOTIDE SEQUENCE [LARGE SCALE GENOMIC DNA]</scope>
    <source>
        <strain evidence="2">FD-334 SS-4</strain>
    </source>
</reference>
<evidence type="ECO:0000313" key="2">
    <source>
        <dbReference type="Proteomes" id="UP000054270"/>
    </source>
</evidence>
<sequence length="279" mass="30418">MLNIEASTSEAGPFFRYVTVSPGAAVRIVLSQNYTDCQETDAALFATVLRNIARSYSNPASSGLPFKTLVVDHPAASIAVIHLGLFNDIFGESAELFDILKSPRCGLNLTFSALKLASASWFSAVLPGIFSAGFPLDNISHAHLGYLIPLDEENPRLLAETVGLLPALSFVKVSGLIGPCLVHVAGFSHTGEDVLTPFPSLESIHFRRVPFLPCDKKPKEILDLVDGELLQQFLMTRGATVRRLRLEGCLYLKKADVDKLCKVVGDVVCWDEEDSTRQK</sequence>
<dbReference type="EMBL" id="KN817577">
    <property type="protein sequence ID" value="KJA19509.1"/>
    <property type="molecule type" value="Genomic_DNA"/>
</dbReference>
<name>A0A0D2NKU9_HYPSF</name>
<accession>A0A0D2NKU9</accession>